<reference evidence="1 2" key="1">
    <citation type="journal article" date="2018" name="Sci. Rep.">
        <title>Genomic signatures of local adaptation to the degree of environmental predictability in rotifers.</title>
        <authorList>
            <person name="Franch-Gras L."/>
            <person name="Hahn C."/>
            <person name="Garcia-Roger E.M."/>
            <person name="Carmona M.J."/>
            <person name="Serra M."/>
            <person name="Gomez A."/>
        </authorList>
    </citation>
    <scope>NUCLEOTIDE SEQUENCE [LARGE SCALE GENOMIC DNA]</scope>
    <source>
        <strain evidence="1">HYR1</strain>
    </source>
</reference>
<proteinExistence type="predicted"/>
<protein>
    <submittedName>
        <fullName evidence="1">Uncharacterized protein</fullName>
    </submittedName>
</protein>
<dbReference type="AlphaFoldDB" id="A0A3M7P8W2"/>
<gene>
    <name evidence="1" type="ORF">BpHYR1_026838</name>
</gene>
<dbReference type="Proteomes" id="UP000276133">
    <property type="component" value="Unassembled WGS sequence"/>
</dbReference>
<sequence length="60" mass="7535">MPRQKSNFSNEDDLSIRLSVISTFRLLDTNINIIRFYQRHYRMKYCLRFFNFKEFCIYQI</sequence>
<evidence type="ECO:0000313" key="1">
    <source>
        <dbReference type="EMBL" id="RMZ95453.1"/>
    </source>
</evidence>
<keyword evidence="2" id="KW-1185">Reference proteome</keyword>
<name>A0A3M7P8W2_BRAPC</name>
<organism evidence="1 2">
    <name type="scientific">Brachionus plicatilis</name>
    <name type="common">Marine rotifer</name>
    <name type="synonym">Brachionus muelleri</name>
    <dbReference type="NCBI Taxonomy" id="10195"/>
    <lineage>
        <taxon>Eukaryota</taxon>
        <taxon>Metazoa</taxon>
        <taxon>Spiralia</taxon>
        <taxon>Gnathifera</taxon>
        <taxon>Rotifera</taxon>
        <taxon>Eurotatoria</taxon>
        <taxon>Monogononta</taxon>
        <taxon>Pseudotrocha</taxon>
        <taxon>Ploima</taxon>
        <taxon>Brachionidae</taxon>
        <taxon>Brachionus</taxon>
    </lineage>
</organism>
<evidence type="ECO:0000313" key="2">
    <source>
        <dbReference type="Proteomes" id="UP000276133"/>
    </source>
</evidence>
<accession>A0A3M7P8W2</accession>
<dbReference type="EMBL" id="REGN01012422">
    <property type="protein sequence ID" value="RMZ95453.1"/>
    <property type="molecule type" value="Genomic_DNA"/>
</dbReference>
<comment type="caution">
    <text evidence="1">The sequence shown here is derived from an EMBL/GenBank/DDBJ whole genome shotgun (WGS) entry which is preliminary data.</text>
</comment>